<name>A0A1H4CDI2_9BACI</name>
<accession>A0A1H4CDI2</accession>
<feature type="transmembrane region" description="Helical" evidence="1">
    <location>
        <begin position="107"/>
        <end position="131"/>
    </location>
</feature>
<dbReference type="EMBL" id="FNQR01000006">
    <property type="protein sequence ID" value="SEA58434.1"/>
    <property type="molecule type" value="Genomic_DNA"/>
</dbReference>
<protein>
    <submittedName>
        <fullName evidence="3">ABC-2 type transport system permease protein</fullName>
    </submittedName>
</protein>
<dbReference type="AlphaFoldDB" id="A0A1H4CDI2"/>
<gene>
    <name evidence="3" type="ORF">SAMN05421743_10617</name>
</gene>
<feature type="transmembrane region" description="Helical" evidence="1">
    <location>
        <begin position="326"/>
        <end position="345"/>
    </location>
</feature>
<keyword evidence="4" id="KW-1185">Reference proteome</keyword>
<feature type="transmembrane region" description="Helical" evidence="1">
    <location>
        <begin position="63"/>
        <end position="83"/>
    </location>
</feature>
<feature type="transmembrane region" description="Helical" evidence="1">
    <location>
        <begin position="21"/>
        <end position="40"/>
    </location>
</feature>
<sequence length="640" mass="73297">MWKTSSFKKEVTKQNFRSVGWIGIIYLIGLLFAMPLRIMMELSSDRPFQFLHENGLFQINFEIQQVMMIIIPVLLGIFLFRYLQVKETSDFVHSLPLKRTELYHNNVWNGMVILVAPIIINAAVMTILYISFDLSYVYSLEDIWYWLGGTLSVTLLLFFAAVFVGMVTGLTAVHGVLTYIMLLFPAGITVLLYFAMNQFLYGFSENYYMDQNLHQLSPLVDSLNLYNASLPASRMYVYLAIGAAFYGLAWKIYQHRNMEMAGQAIVYGVLRPIFKYGLTLCMMLVGGLYFQNHPNTTWIVFGYMAGAVSGYAIAEMVLQKTWRVFSAWKGFIGYAAAAGLVFLLLQLDITGFEQRVPAAAKVDRVFIGEGSYSYQNNHPYNESGYLNENENIQAVTKLHKQIISSGSEEYRIGRRNLFLAYEMKNGETMVREYMIPEQDYRAYLDPIYESLEYKALKYPVMKVEPENIDRIRFFTDYASSDKLVVAEPEEIETLMSRLKQDLQAETYEDMIPSLGDRGDISFLLDSGMEVHIPMKRSYGQLNEWLKQKGLYEGAVLTDEDVSKAVIVHQNEPGGPIYNEFKSAAASNEHVWTVKDNQKIKLLLNSKEYQGQGRYFVGIYPKGGEPLIYRISEDLVARVVN</sequence>
<feature type="transmembrane region" description="Helical" evidence="1">
    <location>
        <begin position="235"/>
        <end position="253"/>
    </location>
</feature>
<keyword evidence="1" id="KW-1133">Transmembrane helix</keyword>
<evidence type="ECO:0000313" key="4">
    <source>
        <dbReference type="Proteomes" id="UP000198584"/>
    </source>
</evidence>
<feature type="transmembrane region" description="Helical" evidence="1">
    <location>
        <begin position="273"/>
        <end position="290"/>
    </location>
</feature>
<dbReference type="InterPro" id="IPR045611">
    <property type="entry name" value="DUF6449"/>
</dbReference>
<dbReference type="Pfam" id="PF20047">
    <property type="entry name" value="DUF6449"/>
    <property type="match status" value="1"/>
</dbReference>
<feature type="transmembrane region" description="Helical" evidence="1">
    <location>
        <begin position="176"/>
        <end position="196"/>
    </location>
</feature>
<dbReference type="Proteomes" id="UP000198584">
    <property type="component" value="Unassembled WGS sequence"/>
</dbReference>
<evidence type="ECO:0000313" key="3">
    <source>
        <dbReference type="EMBL" id="SEA58434.1"/>
    </source>
</evidence>
<reference evidence="3 4" key="1">
    <citation type="submission" date="2016-10" db="EMBL/GenBank/DDBJ databases">
        <authorList>
            <person name="de Groot N.N."/>
        </authorList>
    </citation>
    <scope>NUCLEOTIDE SEQUENCE [LARGE SCALE GENOMIC DNA]</scope>
    <source>
        <strain evidence="3 4">CCM7597</strain>
    </source>
</reference>
<feature type="transmembrane region" description="Helical" evidence="1">
    <location>
        <begin position="143"/>
        <end position="164"/>
    </location>
</feature>
<dbReference type="STRING" id="571932.SAMN05421743_10617"/>
<evidence type="ECO:0000256" key="1">
    <source>
        <dbReference type="SAM" id="Phobius"/>
    </source>
</evidence>
<feature type="domain" description="DUF6449" evidence="2">
    <location>
        <begin position="421"/>
        <end position="510"/>
    </location>
</feature>
<keyword evidence="1" id="KW-0472">Membrane</keyword>
<dbReference type="RefSeq" id="WP_093044513.1">
    <property type="nucleotide sequence ID" value="NZ_FNQR01000006.1"/>
</dbReference>
<keyword evidence="1" id="KW-0812">Transmembrane</keyword>
<dbReference type="OrthoDB" id="1706490at2"/>
<proteinExistence type="predicted"/>
<evidence type="ECO:0000259" key="2">
    <source>
        <dbReference type="Pfam" id="PF20047"/>
    </source>
</evidence>
<organism evidence="3 4">
    <name type="scientific">Thalassobacillus cyri</name>
    <dbReference type="NCBI Taxonomy" id="571932"/>
    <lineage>
        <taxon>Bacteria</taxon>
        <taxon>Bacillati</taxon>
        <taxon>Bacillota</taxon>
        <taxon>Bacilli</taxon>
        <taxon>Bacillales</taxon>
        <taxon>Bacillaceae</taxon>
        <taxon>Thalassobacillus</taxon>
    </lineage>
</organism>
<feature type="transmembrane region" description="Helical" evidence="1">
    <location>
        <begin position="296"/>
        <end position="314"/>
    </location>
</feature>